<dbReference type="OrthoDB" id="10388673at2759"/>
<comment type="caution">
    <text evidence="2">The sequence shown here is derived from an EMBL/GenBank/DDBJ whole genome shotgun (WGS) entry which is preliminary data.</text>
</comment>
<feature type="compositionally biased region" description="Polar residues" evidence="1">
    <location>
        <begin position="1"/>
        <end position="24"/>
    </location>
</feature>
<gene>
    <name evidence="2" type="ORF">P171DRAFT_479079</name>
</gene>
<keyword evidence="3" id="KW-1185">Reference proteome</keyword>
<dbReference type="AlphaFoldDB" id="A0A9P4Q043"/>
<evidence type="ECO:0000313" key="2">
    <source>
        <dbReference type="EMBL" id="KAF2452069.1"/>
    </source>
</evidence>
<dbReference type="Proteomes" id="UP000799764">
    <property type="component" value="Unassembled WGS sequence"/>
</dbReference>
<protein>
    <submittedName>
        <fullName evidence="2">Uncharacterized protein</fullName>
    </submittedName>
</protein>
<name>A0A9P4Q043_9PLEO</name>
<evidence type="ECO:0000256" key="1">
    <source>
        <dbReference type="SAM" id="MobiDB-lite"/>
    </source>
</evidence>
<reference evidence="2" key="1">
    <citation type="journal article" date="2020" name="Stud. Mycol.">
        <title>101 Dothideomycetes genomes: a test case for predicting lifestyles and emergence of pathogens.</title>
        <authorList>
            <person name="Haridas S."/>
            <person name="Albert R."/>
            <person name="Binder M."/>
            <person name="Bloem J."/>
            <person name="Labutti K."/>
            <person name="Salamov A."/>
            <person name="Andreopoulos B."/>
            <person name="Baker S."/>
            <person name="Barry K."/>
            <person name="Bills G."/>
            <person name="Bluhm B."/>
            <person name="Cannon C."/>
            <person name="Castanera R."/>
            <person name="Culley D."/>
            <person name="Daum C."/>
            <person name="Ezra D."/>
            <person name="Gonzalez J."/>
            <person name="Henrissat B."/>
            <person name="Kuo A."/>
            <person name="Liang C."/>
            <person name="Lipzen A."/>
            <person name="Lutzoni F."/>
            <person name="Magnuson J."/>
            <person name="Mondo S."/>
            <person name="Nolan M."/>
            <person name="Ohm R."/>
            <person name="Pangilinan J."/>
            <person name="Park H.-J."/>
            <person name="Ramirez L."/>
            <person name="Alfaro M."/>
            <person name="Sun H."/>
            <person name="Tritt A."/>
            <person name="Yoshinaga Y."/>
            <person name="Zwiers L.-H."/>
            <person name="Turgeon B."/>
            <person name="Goodwin S."/>
            <person name="Spatafora J."/>
            <person name="Crous P."/>
            <person name="Grigoriev I."/>
        </authorList>
    </citation>
    <scope>NUCLEOTIDE SEQUENCE</scope>
    <source>
        <strain evidence="2">CBS 690.94</strain>
    </source>
</reference>
<dbReference type="EMBL" id="MU001492">
    <property type="protein sequence ID" value="KAF2452069.1"/>
    <property type="molecule type" value="Genomic_DNA"/>
</dbReference>
<accession>A0A9P4Q043</accession>
<sequence length="186" mass="20200">MTSQPNQSTELEPTISTAPGTSSFERVPSPAFSSASTAVAGDPNQRPHALSTTSAAVVGNPDQASFDQRYSSDQRFIITFFLRSDPSTVPGHPAITIGHNPGCVLRYSDRPATQFAAIAESIGAATGWQVGGPLIEESRDDVICVRLFKYRHLALEYVMGELMMRILEEMTAERALEKAWVQPSVE</sequence>
<proteinExistence type="predicted"/>
<organism evidence="2 3">
    <name type="scientific">Karstenula rhodostoma CBS 690.94</name>
    <dbReference type="NCBI Taxonomy" id="1392251"/>
    <lineage>
        <taxon>Eukaryota</taxon>
        <taxon>Fungi</taxon>
        <taxon>Dikarya</taxon>
        <taxon>Ascomycota</taxon>
        <taxon>Pezizomycotina</taxon>
        <taxon>Dothideomycetes</taxon>
        <taxon>Pleosporomycetidae</taxon>
        <taxon>Pleosporales</taxon>
        <taxon>Massarineae</taxon>
        <taxon>Didymosphaeriaceae</taxon>
        <taxon>Karstenula</taxon>
    </lineage>
</organism>
<feature type="region of interest" description="Disordered" evidence="1">
    <location>
        <begin position="1"/>
        <end position="56"/>
    </location>
</feature>
<evidence type="ECO:0000313" key="3">
    <source>
        <dbReference type="Proteomes" id="UP000799764"/>
    </source>
</evidence>